<dbReference type="AlphaFoldDB" id="A0A7W4ZCC2"/>
<dbReference type="FunFam" id="3.30.450.40:FF:000008">
    <property type="entry name" value="GAF domain-containing proteins"/>
    <property type="match status" value="1"/>
</dbReference>
<dbReference type="InterPro" id="IPR003018">
    <property type="entry name" value="GAF"/>
</dbReference>
<dbReference type="GO" id="GO:0005829">
    <property type="term" value="C:cytosol"/>
    <property type="evidence" value="ECO:0007669"/>
    <property type="project" value="TreeGrafter"/>
</dbReference>
<dbReference type="Pfam" id="PF13185">
    <property type="entry name" value="GAF_2"/>
    <property type="match status" value="1"/>
</dbReference>
<proteinExistence type="inferred from homology"/>
<comment type="caution">
    <text evidence="3">The sequence shown here is derived from an EMBL/GenBank/DDBJ whole genome shotgun (WGS) entry which is preliminary data.</text>
</comment>
<dbReference type="PANTHER" id="PTHR21021">
    <property type="entry name" value="GAF/PUTATIVE CYTOSKELETAL PROTEIN"/>
    <property type="match status" value="1"/>
</dbReference>
<dbReference type="InterPro" id="IPR000614">
    <property type="entry name" value="FRMsr_CS"/>
</dbReference>
<dbReference type="InterPro" id="IPR051330">
    <property type="entry name" value="Phosphatase_reg/MetRdx"/>
</dbReference>
<dbReference type="SUPFAM" id="SSF55781">
    <property type="entry name" value="GAF domain-like"/>
    <property type="match status" value="1"/>
</dbReference>
<protein>
    <submittedName>
        <fullName evidence="3">GAF domain-containing protein</fullName>
    </submittedName>
</protein>
<dbReference type="PANTHER" id="PTHR21021:SF15">
    <property type="entry name" value="FREE METHIONINE-R-SULFOXIDE REDUCTASE"/>
    <property type="match status" value="1"/>
</dbReference>
<dbReference type="Gene3D" id="3.30.450.40">
    <property type="match status" value="1"/>
</dbReference>
<comment type="similarity">
    <text evidence="1">Belongs to the free Met sulfoxide reductase family.</text>
</comment>
<evidence type="ECO:0000313" key="3">
    <source>
        <dbReference type="EMBL" id="MBB3063205.1"/>
    </source>
</evidence>
<evidence type="ECO:0000259" key="2">
    <source>
        <dbReference type="Pfam" id="PF13185"/>
    </source>
</evidence>
<feature type="domain" description="GAF" evidence="2">
    <location>
        <begin position="38"/>
        <end position="145"/>
    </location>
</feature>
<dbReference type="GO" id="GO:0033745">
    <property type="term" value="F:L-methionine-(R)-S-oxide reductase activity"/>
    <property type="evidence" value="ECO:0007669"/>
    <property type="project" value="TreeGrafter"/>
</dbReference>
<name>A0A7W4ZCC2_9GAMM</name>
<dbReference type="EMBL" id="JACHWZ010000026">
    <property type="protein sequence ID" value="MBB3063205.1"/>
    <property type="molecule type" value="Genomic_DNA"/>
</dbReference>
<sequence>MSLTSFYSSLCAQLSGLLTDERDWLANTANASALLFLELRDINWAGFYFLYGDELRLGPFQGKPACTRIAVGSGVCGTALASGESQLVEDVHQFPGHIACDAVSASEVVIPLYAGGRCLGVLDIDSPSLARFDAEDLAGLEAFAQVLLDHSDTPGA</sequence>
<accession>A0A7W4ZCC2</accession>
<dbReference type="Proteomes" id="UP000535937">
    <property type="component" value="Unassembled WGS sequence"/>
</dbReference>
<organism evidence="3 4">
    <name type="scientific">Microbulbifer rhizosphaerae</name>
    <dbReference type="NCBI Taxonomy" id="1562603"/>
    <lineage>
        <taxon>Bacteria</taxon>
        <taxon>Pseudomonadati</taxon>
        <taxon>Pseudomonadota</taxon>
        <taxon>Gammaproteobacteria</taxon>
        <taxon>Cellvibrionales</taxon>
        <taxon>Microbulbiferaceae</taxon>
        <taxon>Microbulbifer</taxon>
    </lineage>
</organism>
<dbReference type="PROSITE" id="PS01320">
    <property type="entry name" value="UPF0067"/>
    <property type="match status" value="1"/>
</dbReference>
<reference evidence="3 4" key="1">
    <citation type="submission" date="2020-08" db="EMBL/GenBank/DDBJ databases">
        <title>Genomic Encyclopedia of Type Strains, Phase III (KMG-III): the genomes of soil and plant-associated and newly described type strains.</title>
        <authorList>
            <person name="Whitman W."/>
        </authorList>
    </citation>
    <scope>NUCLEOTIDE SEQUENCE [LARGE SCALE GENOMIC DNA]</scope>
    <source>
        <strain evidence="3 4">CECT 8799</strain>
    </source>
</reference>
<keyword evidence="4" id="KW-1185">Reference proteome</keyword>
<dbReference type="InterPro" id="IPR029016">
    <property type="entry name" value="GAF-like_dom_sf"/>
</dbReference>
<gene>
    <name evidence="3" type="ORF">FHS09_004058</name>
</gene>
<evidence type="ECO:0000313" key="4">
    <source>
        <dbReference type="Proteomes" id="UP000535937"/>
    </source>
</evidence>
<dbReference type="RefSeq" id="WP_183463172.1">
    <property type="nucleotide sequence ID" value="NZ_JACHWZ010000026.1"/>
</dbReference>
<evidence type="ECO:0000256" key="1">
    <source>
        <dbReference type="ARBA" id="ARBA00038454"/>
    </source>
</evidence>